<dbReference type="InterPro" id="IPR029068">
    <property type="entry name" value="Glyas_Bleomycin-R_OHBP_Dase"/>
</dbReference>
<evidence type="ECO:0000313" key="3">
    <source>
        <dbReference type="EMBL" id="GHI37329.1"/>
    </source>
</evidence>
<dbReference type="Pfam" id="PF18029">
    <property type="entry name" value="Glyoxalase_6"/>
    <property type="match status" value="1"/>
</dbReference>
<sequence>MVPGASSCYGASSHCGDPAGRRIVATGRAGSAAAAWVSSSSSSGARRVEGEPGCRSGGLPDLVGGRRAPARRAGHTADMAVSLYHLVVDAHDLNAQARFWCQVLDWKVLFEDPEEVVIGAGETAYPGMCFLPVPERKSVKNRLHIDLNPDDQAAEVERIVSLGARRIDVGQGEDATWVTLADPEGNEFCVLRSKRSLID</sequence>
<dbReference type="Proteomes" id="UP001050808">
    <property type="component" value="Unassembled WGS sequence"/>
</dbReference>
<dbReference type="InterPro" id="IPR037523">
    <property type="entry name" value="VOC_core"/>
</dbReference>
<accession>A0ABQ3QJC2</accession>
<comment type="caution">
    <text evidence="3">The sequence shown here is derived from an EMBL/GenBank/DDBJ whole genome shotgun (WGS) entry which is preliminary data.</text>
</comment>
<protein>
    <recommendedName>
        <fullName evidence="2">VOC domain-containing protein</fullName>
    </recommendedName>
</protein>
<dbReference type="PROSITE" id="PS51819">
    <property type="entry name" value="VOC"/>
    <property type="match status" value="1"/>
</dbReference>
<evidence type="ECO:0000313" key="4">
    <source>
        <dbReference type="Proteomes" id="UP001050808"/>
    </source>
</evidence>
<proteinExistence type="predicted"/>
<feature type="domain" description="VOC" evidence="2">
    <location>
        <begin position="82"/>
        <end position="193"/>
    </location>
</feature>
<keyword evidence="4" id="KW-1185">Reference proteome</keyword>
<dbReference type="PANTHER" id="PTHR35908">
    <property type="entry name" value="HYPOTHETICAL FUSION PROTEIN"/>
    <property type="match status" value="1"/>
</dbReference>
<name>A0ABQ3QJC2_9ACTN</name>
<evidence type="ECO:0000259" key="2">
    <source>
        <dbReference type="PROSITE" id="PS51819"/>
    </source>
</evidence>
<dbReference type="CDD" id="cd06587">
    <property type="entry name" value="VOC"/>
    <property type="match status" value="1"/>
</dbReference>
<feature type="region of interest" description="Disordered" evidence="1">
    <location>
        <begin position="43"/>
        <end position="70"/>
    </location>
</feature>
<organism evidence="3 4">
    <name type="scientific">Streptomyces violascens</name>
    <dbReference type="NCBI Taxonomy" id="67381"/>
    <lineage>
        <taxon>Bacteria</taxon>
        <taxon>Bacillati</taxon>
        <taxon>Actinomycetota</taxon>
        <taxon>Actinomycetes</taxon>
        <taxon>Kitasatosporales</taxon>
        <taxon>Streptomycetaceae</taxon>
        <taxon>Streptomyces</taxon>
    </lineage>
</organism>
<dbReference type="InterPro" id="IPR041581">
    <property type="entry name" value="Glyoxalase_6"/>
</dbReference>
<dbReference type="Gene3D" id="3.10.180.10">
    <property type="entry name" value="2,3-Dihydroxybiphenyl 1,2-Dioxygenase, domain 1"/>
    <property type="match status" value="1"/>
</dbReference>
<reference evidence="3" key="1">
    <citation type="submission" date="2024-05" db="EMBL/GenBank/DDBJ databases">
        <title>Whole genome shotgun sequence of Streptomyces violascens NBRC 12920.</title>
        <authorList>
            <person name="Komaki H."/>
            <person name="Tamura T."/>
        </authorList>
    </citation>
    <scope>NUCLEOTIDE SEQUENCE</scope>
    <source>
        <strain evidence="3">NBRC 12920</strain>
    </source>
</reference>
<dbReference type="SUPFAM" id="SSF54593">
    <property type="entry name" value="Glyoxalase/Bleomycin resistance protein/Dihydroxybiphenyl dioxygenase"/>
    <property type="match status" value="1"/>
</dbReference>
<dbReference type="EMBL" id="BNDY01000002">
    <property type="protein sequence ID" value="GHI37329.1"/>
    <property type="molecule type" value="Genomic_DNA"/>
</dbReference>
<dbReference type="PANTHER" id="PTHR35908:SF1">
    <property type="entry name" value="CONSERVED PROTEIN"/>
    <property type="match status" value="1"/>
</dbReference>
<gene>
    <name evidence="3" type="ORF">Sviol_17370</name>
</gene>
<evidence type="ECO:0000256" key="1">
    <source>
        <dbReference type="SAM" id="MobiDB-lite"/>
    </source>
</evidence>